<dbReference type="Proteomes" id="UP001501455">
    <property type="component" value="Unassembled WGS sequence"/>
</dbReference>
<evidence type="ECO:0000313" key="2">
    <source>
        <dbReference type="EMBL" id="GAA3493356.1"/>
    </source>
</evidence>
<organism evidence="2 3">
    <name type="scientific">Streptomyces prasinosporus</name>
    <dbReference type="NCBI Taxonomy" id="68256"/>
    <lineage>
        <taxon>Bacteria</taxon>
        <taxon>Bacillati</taxon>
        <taxon>Actinomycetota</taxon>
        <taxon>Actinomycetes</taxon>
        <taxon>Kitasatosporales</taxon>
        <taxon>Streptomycetaceae</taxon>
        <taxon>Streptomyces</taxon>
        <taxon>Streptomyces albogriseolus group</taxon>
    </lineage>
</organism>
<accession>A0ABP6TDQ6</accession>
<feature type="compositionally biased region" description="Low complexity" evidence="1">
    <location>
        <begin position="514"/>
        <end position="567"/>
    </location>
</feature>
<gene>
    <name evidence="2" type="ORF">GCM10019016_004550</name>
</gene>
<reference evidence="3" key="1">
    <citation type="journal article" date="2019" name="Int. J. Syst. Evol. Microbiol.">
        <title>The Global Catalogue of Microorganisms (GCM) 10K type strain sequencing project: providing services to taxonomists for standard genome sequencing and annotation.</title>
        <authorList>
            <consortium name="The Broad Institute Genomics Platform"/>
            <consortium name="The Broad Institute Genome Sequencing Center for Infectious Disease"/>
            <person name="Wu L."/>
            <person name="Ma J."/>
        </authorList>
    </citation>
    <scope>NUCLEOTIDE SEQUENCE [LARGE SCALE GENOMIC DNA]</scope>
    <source>
        <strain evidence="3">JCM 4816</strain>
    </source>
</reference>
<feature type="compositionally biased region" description="Basic residues" evidence="1">
    <location>
        <begin position="498"/>
        <end position="513"/>
    </location>
</feature>
<feature type="region of interest" description="Disordered" evidence="1">
    <location>
        <begin position="498"/>
        <end position="567"/>
    </location>
</feature>
<evidence type="ECO:0000256" key="1">
    <source>
        <dbReference type="SAM" id="MobiDB-lite"/>
    </source>
</evidence>
<sequence length="567" mass="56705">MAPARLDGGVEDGGQRLGRVVRVVPVAGQAGHPLVGRHEGGVGLQCLGVAAVEAGAFAGQQVVADGLADQGVAEAVAVAVGRGAEDAGVDGGAQGLDEVVLGEPGDGGQQPVLDGGAALGGDPGDVLGALRQCLDPDQEQVAQRVGEAGAAAVVGGDGEFLDEEGVAVGALEDLVDAVGFGFPGEDARDLPADLVAVEAAELDAPDRAQPVEFGEQRAQGVAAVDVVGAVGGEDDEAAGAQGAEEVGEQVAGGGVGPVQVLQGEDDGVLGGDALQQARGEFEEAGHALFVPAGLAGGGGAELGQQVGEFLLLPGGGCGELGGQVAAQPAQGGGEGGEGQPVGADLDAAAERDDRAPAVGRRGELLEEAGLADAGLTADQQRLRFAGAVGRPGERVVQRVELSGAADEHGTDGLGLHGPEHRTGPRGGRSGFPLLAHRHGAPSFSSRTPPWAVRTGDGAAAASVRPPPLGGAHAVRANQDRRRVWLSGSAPRAAVPRRAARRTRTASRTRRSVSARRISSSWRSRCSSISNMMVSPSDPVSVSLSAMPSPSSPRRSSRIGRVPYLRGR</sequence>
<keyword evidence="3" id="KW-1185">Reference proteome</keyword>
<evidence type="ECO:0000313" key="3">
    <source>
        <dbReference type="Proteomes" id="UP001501455"/>
    </source>
</evidence>
<protein>
    <submittedName>
        <fullName evidence="2">Uncharacterized protein</fullName>
    </submittedName>
</protein>
<comment type="caution">
    <text evidence="2">The sequence shown here is derived from an EMBL/GenBank/DDBJ whole genome shotgun (WGS) entry which is preliminary data.</text>
</comment>
<name>A0ABP6TDQ6_9ACTN</name>
<proteinExistence type="predicted"/>
<dbReference type="EMBL" id="BAAAXF010000008">
    <property type="protein sequence ID" value="GAA3493356.1"/>
    <property type="molecule type" value="Genomic_DNA"/>
</dbReference>